<keyword evidence="4" id="KW-0808">Transferase</keyword>
<name>A0A5Q6S1X0_9ACTN</name>
<dbReference type="SUPFAM" id="SSF53756">
    <property type="entry name" value="UDP-Glycosyltransferase/glycogen phosphorylase"/>
    <property type="match status" value="1"/>
</dbReference>
<dbReference type="GO" id="GO:0019350">
    <property type="term" value="P:teichoic acid biosynthetic process"/>
    <property type="evidence" value="ECO:0007669"/>
    <property type="project" value="UniProtKB-KW"/>
</dbReference>
<evidence type="ECO:0000256" key="4">
    <source>
        <dbReference type="ARBA" id="ARBA00022679"/>
    </source>
</evidence>
<dbReference type="EMBL" id="VDFQ02000001">
    <property type="protein sequence ID" value="KAA1424367.1"/>
    <property type="molecule type" value="Genomic_DNA"/>
</dbReference>
<keyword evidence="3" id="KW-1003">Cell membrane</keyword>
<comment type="caution">
    <text evidence="8">The sequence shown here is derived from an EMBL/GenBank/DDBJ whole genome shotgun (WGS) entry which is preliminary data.</text>
</comment>
<accession>A0A5Q6S1X0</accession>
<evidence type="ECO:0000256" key="3">
    <source>
        <dbReference type="ARBA" id="ARBA00022475"/>
    </source>
</evidence>
<dbReference type="EMBL" id="VDFQ02000008">
    <property type="protein sequence ID" value="KAA1418078.1"/>
    <property type="molecule type" value="Genomic_DNA"/>
</dbReference>
<dbReference type="InterPro" id="IPR043149">
    <property type="entry name" value="TagF_N"/>
</dbReference>
<evidence type="ECO:0000313" key="7">
    <source>
        <dbReference type="EMBL" id="KAA1418078.1"/>
    </source>
</evidence>
<dbReference type="RefSeq" id="WP_149767116.1">
    <property type="nucleotide sequence ID" value="NZ_VDFQ02000001.1"/>
</dbReference>
<evidence type="ECO:0000313" key="8">
    <source>
        <dbReference type="EMBL" id="KAA1424363.1"/>
    </source>
</evidence>
<organism evidence="8 10">
    <name type="scientific">Mumia zhuanghuii</name>
    <dbReference type="NCBI Taxonomy" id="2585211"/>
    <lineage>
        <taxon>Bacteria</taxon>
        <taxon>Bacillati</taxon>
        <taxon>Actinomycetota</taxon>
        <taxon>Actinomycetes</taxon>
        <taxon>Propionibacteriales</taxon>
        <taxon>Nocardioidaceae</taxon>
        <taxon>Mumia</taxon>
    </lineage>
</organism>
<evidence type="ECO:0000256" key="6">
    <source>
        <dbReference type="ARBA" id="ARBA00023136"/>
    </source>
</evidence>
<dbReference type="InterPro" id="IPR051612">
    <property type="entry name" value="Teichoic_Acid_Biosynth"/>
</dbReference>
<dbReference type="Gene3D" id="3.40.50.11820">
    <property type="match status" value="1"/>
</dbReference>
<dbReference type="AlphaFoldDB" id="A0A5Q6S1X0"/>
<gene>
    <name evidence="8" type="ORF">FE697_000015</name>
    <name evidence="9" type="ORF">FE697_000035</name>
    <name evidence="7" type="ORF">FE697_021855</name>
</gene>
<proteinExistence type="inferred from homology"/>
<dbReference type="EMBL" id="VDFQ02000001">
    <property type="protein sequence ID" value="KAA1424363.1"/>
    <property type="molecule type" value="Genomic_DNA"/>
</dbReference>
<comment type="subcellular location">
    <subcellularLocation>
        <location evidence="1">Cell membrane</location>
        <topology evidence="1">Peripheral membrane protein</topology>
    </subcellularLocation>
</comment>
<reference evidence="8 10" key="1">
    <citation type="submission" date="2019-09" db="EMBL/GenBank/DDBJ databases">
        <title>Mumia zhuanghuii sp. nov. isolated from the intestinal contents of plateau pika (Ochotona curzoniae) in the Qinghai-Tibet plateau of China.</title>
        <authorList>
            <person name="Tian Z."/>
        </authorList>
    </citation>
    <scope>NUCLEOTIDE SEQUENCE [LARGE SCALE GENOMIC DNA]</scope>
    <source>
        <strain evidence="10">350</strain>
        <strain evidence="8">Z350</strain>
    </source>
</reference>
<dbReference type="Proteomes" id="UP000307768">
    <property type="component" value="Unassembled WGS sequence"/>
</dbReference>
<evidence type="ECO:0008006" key="11">
    <source>
        <dbReference type="Google" id="ProtNLM"/>
    </source>
</evidence>
<dbReference type="OrthoDB" id="8549922at2"/>
<keyword evidence="5" id="KW-0777">Teichoic acid biosynthesis</keyword>
<dbReference type="GO" id="GO:0005886">
    <property type="term" value="C:plasma membrane"/>
    <property type="evidence" value="ECO:0007669"/>
    <property type="project" value="UniProtKB-SubCell"/>
</dbReference>
<dbReference type="InterPro" id="IPR007554">
    <property type="entry name" value="Glycerophosphate_synth"/>
</dbReference>
<evidence type="ECO:0000256" key="2">
    <source>
        <dbReference type="ARBA" id="ARBA00010488"/>
    </source>
</evidence>
<evidence type="ECO:0000313" key="9">
    <source>
        <dbReference type="EMBL" id="KAA1424367.1"/>
    </source>
</evidence>
<dbReference type="Gene3D" id="3.40.50.12580">
    <property type="match status" value="1"/>
</dbReference>
<evidence type="ECO:0000313" key="10">
    <source>
        <dbReference type="Proteomes" id="UP000307768"/>
    </source>
</evidence>
<dbReference type="PANTHER" id="PTHR37316:SF3">
    <property type="entry name" value="TEICHOIC ACID GLYCEROL-PHOSPHATE TRANSFERASE"/>
    <property type="match status" value="1"/>
</dbReference>
<dbReference type="Pfam" id="PF04464">
    <property type="entry name" value="Glyphos_transf"/>
    <property type="match status" value="1"/>
</dbReference>
<evidence type="ECO:0000256" key="5">
    <source>
        <dbReference type="ARBA" id="ARBA00022944"/>
    </source>
</evidence>
<evidence type="ECO:0000256" key="1">
    <source>
        <dbReference type="ARBA" id="ARBA00004202"/>
    </source>
</evidence>
<keyword evidence="6" id="KW-0472">Membrane</keyword>
<sequence length="745" mass="82400">MESIPTSARVSLTDLATGRTIDVRTQSRRDPEVNHVAADPDHDYAAGAFAAELPVPDGAPGTDWDVRIALGTGAQRWSGPLTTLFRRASAGWIPRRLLDDGAQVVPTWLPDRGLVLRLVRRQVTARSSSVSEGRWTIGATITGRRPVAAQLVGPEGAVLDGEVEDGAKVEGGWRASLRFPLPAAGSGVWQPHVGLAGGSRRPVHWSEEDAPAQAGSLSIVVTPTGKLDVTHPADEVVVDEVEVVPGELPELLLRGRAAAGCETFTLVLSGPRTDSTAHVSVTDGRFAANVPLFAASQLWSTDALPLPIGTYRADAVRPDGVQVLVRLTEEAVRRACGRWTSAPAVMVRPERGPRNRLEVRLAPPREAEEWSELGQRREDAAYRSRHYAPEDAVLFESFLGKRAACNPLAIRNEVARRQPELRRVWSVFEASVPVPEGDEKVLIGTRRWRDARGSARYIVTNDWLRRFEHRPFQTFVQTWHGTPLKKLALDRRPRGLDADYQQLVRDEVSRWDLLVSQSPFMTHALRSAYRYEGPVLEVGYPRNDILSGPPDPERVRRVRERLGLSAESPVILYAPTWREDNERRTPLPPDPQTLVARLGSSMTLLVRGHAENIRHDRRIHGPNVLDVTLYPDISELFLVTDVLVTDYSSLMFDFAVTGRPIVFFVPDLDEYQNVSRGLYLVLEDIAPGPVLHTSEDVAEALSDLQSLRAEHRSAYAAWREQFVPFDDGGATARVVDAVWPGSVTS</sequence>
<dbReference type="InterPro" id="IPR043148">
    <property type="entry name" value="TagF_C"/>
</dbReference>
<dbReference type="PANTHER" id="PTHR37316">
    <property type="entry name" value="TEICHOIC ACID GLYCEROL-PHOSPHATE PRIMASE"/>
    <property type="match status" value="1"/>
</dbReference>
<dbReference type="GO" id="GO:0047355">
    <property type="term" value="F:CDP-glycerol glycerophosphotransferase activity"/>
    <property type="evidence" value="ECO:0007669"/>
    <property type="project" value="InterPro"/>
</dbReference>
<protein>
    <recommendedName>
        <fullName evidence="11">Glycosyl/glycerophosphate transferase</fullName>
    </recommendedName>
</protein>
<comment type="similarity">
    <text evidence="2">Belongs to the CDP-glycerol glycerophosphotransferase family.</text>
</comment>